<dbReference type="Gene3D" id="3.90.850.10">
    <property type="entry name" value="Fumarylacetoacetase-like, C-terminal domain"/>
    <property type="match status" value="1"/>
</dbReference>
<dbReference type="InterPro" id="IPR011234">
    <property type="entry name" value="Fumarylacetoacetase-like_C"/>
</dbReference>
<dbReference type="Proteomes" id="UP001500689">
    <property type="component" value="Unassembled WGS sequence"/>
</dbReference>
<dbReference type="EMBL" id="BAAAZN010000005">
    <property type="protein sequence ID" value="GAA3543416.1"/>
    <property type="molecule type" value="Genomic_DNA"/>
</dbReference>
<dbReference type="InterPro" id="IPR036663">
    <property type="entry name" value="Fumarylacetoacetase_C_sf"/>
</dbReference>
<evidence type="ECO:0000256" key="2">
    <source>
        <dbReference type="ARBA" id="ARBA00022723"/>
    </source>
</evidence>
<organism evidence="5 6">
    <name type="scientific">Amycolatopsis ultiminotia</name>
    <dbReference type="NCBI Taxonomy" id="543629"/>
    <lineage>
        <taxon>Bacteria</taxon>
        <taxon>Bacillati</taxon>
        <taxon>Actinomycetota</taxon>
        <taxon>Actinomycetes</taxon>
        <taxon>Pseudonocardiales</taxon>
        <taxon>Pseudonocardiaceae</taxon>
        <taxon>Amycolatopsis</taxon>
    </lineage>
</organism>
<comment type="caution">
    <text evidence="5">The sequence shown here is derived from an EMBL/GenBank/DDBJ whole genome shotgun (WGS) entry which is preliminary data.</text>
</comment>
<evidence type="ECO:0000313" key="6">
    <source>
        <dbReference type="Proteomes" id="UP001500689"/>
    </source>
</evidence>
<proteinExistence type="inferred from homology"/>
<protein>
    <submittedName>
        <fullName evidence="5">Fumarylacetoacetate hydrolase family protein</fullName>
    </submittedName>
</protein>
<keyword evidence="5" id="KW-0378">Hydrolase</keyword>
<dbReference type="SUPFAM" id="SSF56529">
    <property type="entry name" value="FAH"/>
    <property type="match status" value="1"/>
</dbReference>
<gene>
    <name evidence="5" type="ORF">GCM10022222_28870</name>
</gene>
<comment type="similarity">
    <text evidence="1">Belongs to the FAH family.</text>
</comment>
<accession>A0ABP6W301</accession>
<feature type="compositionally biased region" description="Basic and acidic residues" evidence="3">
    <location>
        <begin position="285"/>
        <end position="309"/>
    </location>
</feature>
<evidence type="ECO:0000259" key="4">
    <source>
        <dbReference type="Pfam" id="PF01557"/>
    </source>
</evidence>
<name>A0ABP6W301_9PSEU</name>
<dbReference type="PANTHER" id="PTHR42796">
    <property type="entry name" value="FUMARYLACETOACETATE HYDROLASE DOMAIN-CONTAINING PROTEIN 2A-RELATED"/>
    <property type="match status" value="1"/>
</dbReference>
<dbReference type="Pfam" id="PF01557">
    <property type="entry name" value="FAA_hydrolase"/>
    <property type="match status" value="1"/>
</dbReference>
<evidence type="ECO:0000256" key="1">
    <source>
        <dbReference type="ARBA" id="ARBA00010211"/>
    </source>
</evidence>
<keyword evidence="2" id="KW-0479">Metal-binding</keyword>
<evidence type="ECO:0000256" key="3">
    <source>
        <dbReference type="SAM" id="MobiDB-lite"/>
    </source>
</evidence>
<keyword evidence="6" id="KW-1185">Reference proteome</keyword>
<sequence length="309" mass="32043">MGFIVLLVAQTTAGVARVDGDRYAVLDVGTATLADVVRAGALTRLAHAPVIATLDRDEVALRAPIADPGKLIVVGLNYREHAAEIGAELPRSPRVHFTSPSSVAGPADDIPLPGIAGSSVDFEGEVAVVIGATASAVPAGQAWSYLAGLTVADDLTARDVQAGSNPSIAGPNVGLAKGFDGFTPLGPALLTADDARARHALALRTLVDGELRQQSSTAEMHFSIAELVSRISRYTTLRPGDVILTGTPGGVGMGSGRFLRAGQLVEVQLEGVGTLRNRVTGTADPKYHEGKNHEQPHGDREHLPASRRG</sequence>
<dbReference type="InterPro" id="IPR051121">
    <property type="entry name" value="FAH"/>
</dbReference>
<dbReference type="GO" id="GO:0016787">
    <property type="term" value="F:hydrolase activity"/>
    <property type="evidence" value="ECO:0007669"/>
    <property type="project" value="UniProtKB-KW"/>
</dbReference>
<reference evidence="6" key="1">
    <citation type="journal article" date="2019" name="Int. J. Syst. Evol. Microbiol.">
        <title>The Global Catalogue of Microorganisms (GCM) 10K type strain sequencing project: providing services to taxonomists for standard genome sequencing and annotation.</title>
        <authorList>
            <consortium name="The Broad Institute Genomics Platform"/>
            <consortium name="The Broad Institute Genome Sequencing Center for Infectious Disease"/>
            <person name="Wu L."/>
            <person name="Ma J."/>
        </authorList>
    </citation>
    <scope>NUCLEOTIDE SEQUENCE [LARGE SCALE GENOMIC DNA]</scope>
    <source>
        <strain evidence="6">JCM 16898</strain>
    </source>
</reference>
<dbReference type="PANTHER" id="PTHR42796:SF4">
    <property type="entry name" value="FUMARYLACETOACETATE HYDROLASE DOMAIN-CONTAINING PROTEIN 2A"/>
    <property type="match status" value="1"/>
</dbReference>
<feature type="domain" description="Fumarylacetoacetase-like C-terminal" evidence="4">
    <location>
        <begin position="71"/>
        <end position="279"/>
    </location>
</feature>
<feature type="region of interest" description="Disordered" evidence="3">
    <location>
        <begin position="276"/>
        <end position="309"/>
    </location>
</feature>
<evidence type="ECO:0000313" key="5">
    <source>
        <dbReference type="EMBL" id="GAA3543416.1"/>
    </source>
</evidence>